<evidence type="ECO:0000256" key="11">
    <source>
        <dbReference type="PIRSR" id="PIRSR604808-3"/>
    </source>
</evidence>
<evidence type="ECO:0000256" key="4">
    <source>
        <dbReference type="ARBA" id="ARBA00022771"/>
    </source>
</evidence>
<keyword evidence="10" id="KW-0464">Manganese</keyword>
<dbReference type="GO" id="GO:0008270">
    <property type="term" value="F:zinc ion binding"/>
    <property type="evidence" value="ECO:0007669"/>
    <property type="project" value="UniProtKB-KW"/>
</dbReference>
<comment type="cofactor">
    <cofactor evidence="10 13">
        <name>Mg(2+)</name>
        <dbReference type="ChEBI" id="CHEBI:18420"/>
    </cofactor>
    <cofactor evidence="10 13">
        <name>Mn(2+)</name>
        <dbReference type="ChEBI" id="CHEBI:29035"/>
    </cofactor>
    <text evidence="10 13">Probably binds two magnesium or manganese ions per subunit.</text>
</comment>
<evidence type="ECO:0000256" key="13">
    <source>
        <dbReference type="RuleBase" id="RU362131"/>
    </source>
</evidence>
<feature type="site" description="Transition state stabilizer" evidence="11">
    <location>
        <position position="185"/>
    </location>
</feature>
<evidence type="ECO:0000259" key="15">
    <source>
        <dbReference type="PROSITE" id="PS51999"/>
    </source>
</evidence>
<keyword evidence="5" id="KW-0378">Hydrolase</keyword>
<evidence type="ECO:0000313" key="16">
    <source>
        <dbReference type="EMBL" id="KAK2185818.1"/>
    </source>
</evidence>
<feature type="region of interest" description="Disordered" evidence="14">
    <location>
        <begin position="360"/>
        <end position="388"/>
    </location>
</feature>
<dbReference type="GO" id="GO:0005634">
    <property type="term" value="C:nucleus"/>
    <property type="evidence" value="ECO:0007669"/>
    <property type="project" value="TreeGrafter"/>
</dbReference>
<feature type="active site" evidence="9">
    <location>
        <position position="143"/>
    </location>
</feature>
<gene>
    <name evidence="16" type="ORF">NP493_222g05004</name>
</gene>
<dbReference type="InterPro" id="IPR036691">
    <property type="entry name" value="Endo/exonu/phosph_ase_sf"/>
</dbReference>
<feature type="site" description="Important for catalytic activity" evidence="11">
    <location>
        <position position="278"/>
    </location>
</feature>
<dbReference type="InterPro" id="IPR005135">
    <property type="entry name" value="Endo/exonuclease/phosphatase"/>
</dbReference>
<dbReference type="GO" id="GO:0006284">
    <property type="term" value="P:base-excision repair"/>
    <property type="evidence" value="ECO:0007669"/>
    <property type="project" value="TreeGrafter"/>
</dbReference>
<reference evidence="16" key="1">
    <citation type="journal article" date="2023" name="Mol. Biol. Evol.">
        <title>Third-Generation Sequencing Reveals the Adaptive Role of the Epigenome in Three Deep-Sea Polychaetes.</title>
        <authorList>
            <person name="Perez M."/>
            <person name="Aroh O."/>
            <person name="Sun Y."/>
            <person name="Lan Y."/>
            <person name="Juniper S.K."/>
            <person name="Young C.R."/>
            <person name="Angers B."/>
            <person name="Qian P.Y."/>
        </authorList>
    </citation>
    <scope>NUCLEOTIDE SEQUENCE</scope>
    <source>
        <strain evidence="16">R07B-5</strain>
    </source>
</reference>
<dbReference type="EC" id="3.1.-.-" evidence="13"/>
<feature type="domain" description="GRF-type" evidence="15">
    <location>
        <begin position="501"/>
        <end position="550"/>
    </location>
</feature>
<dbReference type="PANTHER" id="PTHR22748">
    <property type="entry name" value="AP ENDONUCLEASE"/>
    <property type="match status" value="1"/>
</dbReference>
<dbReference type="NCBIfam" id="TIGR00633">
    <property type="entry name" value="xth"/>
    <property type="match status" value="1"/>
</dbReference>
<keyword evidence="13" id="KW-0234">DNA repair</keyword>
<dbReference type="PROSITE" id="PS51435">
    <property type="entry name" value="AP_NUCLEASE_F1_4"/>
    <property type="match status" value="1"/>
</dbReference>
<feature type="binding site" evidence="10">
    <location>
        <position position="34"/>
    </location>
    <ligand>
        <name>Mg(2+)</name>
        <dbReference type="ChEBI" id="CHEBI:18420"/>
        <label>1</label>
    </ligand>
</feature>
<evidence type="ECO:0000256" key="1">
    <source>
        <dbReference type="ARBA" id="ARBA00000493"/>
    </source>
</evidence>
<sequence>MKVLTWNINGIRATKVPLRDLFDRLDADIICLQETKITRDQLDEPSAIVEGYNAYFSFSKVRSGYSGVATFVKDSTTPVKAEEGLAGNTASNDDTQIGCYGDHCGFTSEELNVLDREGRTMITQHRILTANGELEMLTVINVYCPRAEPDNEDRLMYKLNFYRLLQLRAETLLQHSHVIIVGDVNTSHKRIDHCDPDPSQEFDSNPGRLWLSQFLAGDVCESSPKSPAEDVVRQNRDDTSAAKFVDTFRYFHPTQRDSFTCWRTTSGARATNYGTRIDYIFADRRLATTAFTDCVIRPDIEGSDHCPVSATLNVACLPSGRCPKLCTKYMPEFAGRQQKLMTFFAKKDVKDAVYEGNGVDDGSSLPSSGEGHAFGSSQGSSDPDVPVITSALSDTSDADKRCLSTIAVKRKAPPSRDCRRPAKQGNLLNFFRRPDNLEVADNHDVINDVDSHSTSSVNVDDAEQHSDCQQPVADTPLQQDCRSAAPMWKTLLSGPPAAPPCRGHKEPCVLRTVKKDGPNKGRQFWVCARPEGHRTNRAARCEHFEWIPKKR</sequence>
<dbReference type="Proteomes" id="UP001209878">
    <property type="component" value="Unassembled WGS sequence"/>
</dbReference>
<dbReference type="CDD" id="cd09088">
    <property type="entry name" value="Ape2-like_AP-endo"/>
    <property type="match status" value="1"/>
</dbReference>
<keyword evidence="8" id="KW-0539">Nucleus</keyword>
<evidence type="ECO:0000313" key="17">
    <source>
        <dbReference type="Proteomes" id="UP001209878"/>
    </source>
</evidence>
<dbReference type="InterPro" id="IPR004808">
    <property type="entry name" value="AP_endonuc_1"/>
</dbReference>
<comment type="caution">
    <text evidence="16">The sequence shown here is derived from an EMBL/GenBank/DDBJ whole genome shotgun (WGS) entry which is preliminary data.</text>
</comment>
<evidence type="ECO:0000256" key="10">
    <source>
        <dbReference type="PIRSR" id="PIRSR604808-2"/>
    </source>
</evidence>
<dbReference type="InterPro" id="IPR020847">
    <property type="entry name" value="AP_endonuclease_F1_BS"/>
</dbReference>
<feature type="binding site" evidence="10">
    <location>
        <position position="7"/>
    </location>
    <ligand>
        <name>Mg(2+)</name>
        <dbReference type="ChEBI" id="CHEBI:18420"/>
        <label>1</label>
    </ligand>
</feature>
<keyword evidence="4 12" id="KW-0863">Zinc-finger</keyword>
<keyword evidence="13" id="KW-0227">DNA damage</keyword>
<feature type="active site" description="Proton donor/acceptor" evidence="9">
    <location>
        <position position="183"/>
    </location>
</feature>
<evidence type="ECO:0000256" key="8">
    <source>
        <dbReference type="ARBA" id="ARBA00023242"/>
    </source>
</evidence>
<evidence type="ECO:0000256" key="5">
    <source>
        <dbReference type="ARBA" id="ARBA00022801"/>
    </source>
</evidence>
<dbReference type="SUPFAM" id="SSF56219">
    <property type="entry name" value="DNase I-like"/>
    <property type="match status" value="1"/>
</dbReference>
<name>A0AAD9P0B8_RIDPI</name>
<feature type="binding site" evidence="10">
    <location>
        <position position="183"/>
    </location>
    <ligand>
        <name>Mg(2+)</name>
        <dbReference type="ChEBI" id="CHEBI:18420"/>
        <label>1</label>
    </ligand>
</feature>
<evidence type="ECO:0000256" key="9">
    <source>
        <dbReference type="PIRSR" id="PIRSR604808-1"/>
    </source>
</evidence>
<dbReference type="GO" id="GO:0003906">
    <property type="term" value="F:DNA-(apurinic or apyrimidinic site) endonuclease activity"/>
    <property type="evidence" value="ECO:0007669"/>
    <property type="project" value="TreeGrafter"/>
</dbReference>
<dbReference type="GO" id="GO:0008081">
    <property type="term" value="F:phosphoric diester hydrolase activity"/>
    <property type="evidence" value="ECO:0007669"/>
    <property type="project" value="TreeGrafter"/>
</dbReference>
<feature type="active site" description="Proton acceptor" evidence="9">
    <location>
        <position position="305"/>
    </location>
</feature>
<evidence type="ECO:0000256" key="12">
    <source>
        <dbReference type="PROSITE-ProRule" id="PRU01343"/>
    </source>
</evidence>
<dbReference type="PROSITE" id="PS51999">
    <property type="entry name" value="ZF_GRF"/>
    <property type="match status" value="1"/>
</dbReference>
<keyword evidence="7 10" id="KW-0460">Magnesium</keyword>
<dbReference type="AlphaFoldDB" id="A0AAD9P0B8"/>
<dbReference type="Pfam" id="PF06839">
    <property type="entry name" value="Zn_ribbon_GRF"/>
    <property type="match status" value="1"/>
</dbReference>
<dbReference type="Gene3D" id="3.60.10.10">
    <property type="entry name" value="Endonuclease/exonuclease/phosphatase"/>
    <property type="match status" value="1"/>
</dbReference>
<dbReference type="Pfam" id="PF03372">
    <property type="entry name" value="Exo_endo_phos"/>
    <property type="match status" value="1"/>
</dbReference>
<evidence type="ECO:0000256" key="14">
    <source>
        <dbReference type="SAM" id="MobiDB-lite"/>
    </source>
</evidence>
<proteinExistence type="inferred from homology"/>
<evidence type="ECO:0000256" key="6">
    <source>
        <dbReference type="ARBA" id="ARBA00022833"/>
    </source>
</evidence>
<dbReference type="EMBL" id="JAODUO010000222">
    <property type="protein sequence ID" value="KAK2185818.1"/>
    <property type="molecule type" value="Genomic_DNA"/>
</dbReference>
<feature type="binding site" evidence="10">
    <location>
        <position position="304"/>
    </location>
    <ligand>
        <name>Mg(2+)</name>
        <dbReference type="ChEBI" id="CHEBI:18420"/>
        <label>1</label>
    </ligand>
</feature>
<feature type="binding site" evidence="10">
    <location>
        <position position="305"/>
    </location>
    <ligand>
        <name>Mg(2+)</name>
        <dbReference type="ChEBI" id="CHEBI:18420"/>
        <label>1</label>
    </ligand>
</feature>
<feature type="region of interest" description="Disordered" evidence="14">
    <location>
        <begin position="447"/>
        <end position="468"/>
    </location>
</feature>
<protein>
    <recommendedName>
        <fullName evidence="13">DNA-(apurinic or apyrimidinic site) endonuclease</fullName>
        <ecNumber evidence="13">3.1.-.-</ecNumber>
    </recommendedName>
</protein>
<keyword evidence="6" id="KW-0862">Zinc</keyword>
<comment type="catalytic activity">
    <reaction evidence="1">
        <text>Exonucleolytic cleavage in the 3'- to 5'-direction to yield nucleoside 5'-phosphates.</text>
        <dbReference type="EC" id="3.1.11.2"/>
    </reaction>
</comment>
<keyword evidence="3 10" id="KW-0479">Metal-binding</keyword>
<keyword evidence="17" id="KW-1185">Reference proteome</keyword>
<dbReference type="PANTHER" id="PTHR22748:SF4">
    <property type="entry name" value="DNA-(APURINIC OR APYRIMIDINIC SITE) ENDONUCLEASE 2"/>
    <property type="match status" value="1"/>
</dbReference>
<evidence type="ECO:0000256" key="3">
    <source>
        <dbReference type="ARBA" id="ARBA00022723"/>
    </source>
</evidence>
<dbReference type="GO" id="GO:0008311">
    <property type="term" value="F:double-stranded DNA 3'-5' DNA exonuclease activity"/>
    <property type="evidence" value="ECO:0007669"/>
    <property type="project" value="UniProtKB-EC"/>
</dbReference>
<evidence type="ECO:0000256" key="2">
    <source>
        <dbReference type="ARBA" id="ARBA00007092"/>
    </source>
</evidence>
<feature type="binding site" evidence="10">
    <location>
        <position position="185"/>
    </location>
    <ligand>
        <name>Mg(2+)</name>
        <dbReference type="ChEBI" id="CHEBI:18420"/>
        <label>1</label>
    </ligand>
</feature>
<evidence type="ECO:0000256" key="7">
    <source>
        <dbReference type="ARBA" id="ARBA00022842"/>
    </source>
</evidence>
<dbReference type="GO" id="GO:0003677">
    <property type="term" value="F:DNA binding"/>
    <property type="evidence" value="ECO:0007669"/>
    <property type="project" value="InterPro"/>
</dbReference>
<organism evidence="16 17">
    <name type="scientific">Ridgeia piscesae</name>
    <name type="common">Tubeworm</name>
    <dbReference type="NCBI Taxonomy" id="27915"/>
    <lineage>
        <taxon>Eukaryota</taxon>
        <taxon>Metazoa</taxon>
        <taxon>Spiralia</taxon>
        <taxon>Lophotrochozoa</taxon>
        <taxon>Annelida</taxon>
        <taxon>Polychaeta</taxon>
        <taxon>Sedentaria</taxon>
        <taxon>Canalipalpata</taxon>
        <taxon>Sabellida</taxon>
        <taxon>Siboglinidae</taxon>
        <taxon>Ridgeia</taxon>
    </lineage>
</organism>
<accession>A0AAD9P0B8</accession>
<comment type="similarity">
    <text evidence="2 13">Belongs to the DNA repair enzymes AP/ExoA family.</text>
</comment>
<dbReference type="PROSITE" id="PS00726">
    <property type="entry name" value="AP_NUCLEASE_F1_1"/>
    <property type="match status" value="1"/>
</dbReference>
<feature type="site" description="Interaction with DNA substrate" evidence="11">
    <location>
        <position position="305"/>
    </location>
</feature>
<dbReference type="InterPro" id="IPR010666">
    <property type="entry name" value="Znf_GRF"/>
</dbReference>